<dbReference type="GO" id="GO:0016987">
    <property type="term" value="F:sigma factor activity"/>
    <property type="evidence" value="ECO:0007669"/>
    <property type="project" value="UniProtKB-KW"/>
</dbReference>
<comment type="similarity">
    <text evidence="1">Belongs to the sigma-70 factor family. ECF subfamily.</text>
</comment>
<dbReference type="SUPFAM" id="SSF88946">
    <property type="entry name" value="Sigma2 domain of RNA polymerase sigma factors"/>
    <property type="match status" value="1"/>
</dbReference>
<sequence>MKGSKIHKWQEKRLLGKIQNGDEESFGKIYDWYVNRIFKYVSLKIGSIEKAEEIVQDVFLKFWRFARDKENKVKNISAFLYKIAKSMVADHYRTTAGEGKIISLEETIIVEDETIGEEELADNIDLNLDIEKIKMALEKLPRSYQDVIIMKFMEELTNKEIAEILEKEEGHIRVLAHRALKQLRSLLKSND</sequence>
<evidence type="ECO:0000256" key="5">
    <source>
        <dbReference type="ARBA" id="ARBA00023163"/>
    </source>
</evidence>
<dbReference type="Gene3D" id="1.10.1740.10">
    <property type="match status" value="1"/>
</dbReference>
<evidence type="ECO:0000259" key="7">
    <source>
        <dbReference type="Pfam" id="PF08281"/>
    </source>
</evidence>
<evidence type="ECO:0000256" key="2">
    <source>
        <dbReference type="ARBA" id="ARBA00023015"/>
    </source>
</evidence>
<evidence type="ECO:0000256" key="3">
    <source>
        <dbReference type="ARBA" id="ARBA00023082"/>
    </source>
</evidence>
<comment type="caution">
    <text evidence="8">The sequence shown here is derived from an EMBL/GenBank/DDBJ whole genome shotgun (WGS) entry which is preliminary data.</text>
</comment>
<protein>
    <recommendedName>
        <fullName evidence="10">RNA polymerase, sigma-24 subunit, ECF subfamily</fullName>
    </recommendedName>
</protein>
<keyword evidence="3" id="KW-0731">Sigma factor</keyword>
<dbReference type="EMBL" id="LCCW01000053">
    <property type="protein sequence ID" value="KKS39852.1"/>
    <property type="molecule type" value="Genomic_DNA"/>
</dbReference>
<dbReference type="PANTHER" id="PTHR43133:SF8">
    <property type="entry name" value="RNA POLYMERASE SIGMA FACTOR HI_1459-RELATED"/>
    <property type="match status" value="1"/>
</dbReference>
<dbReference type="InterPro" id="IPR036388">
    <property type="entry name" value="WH-like_DNA-bd_sf"/>
</dbReference>
<dbReference type="InterPro" id="IPR013249">
    <property type="entry name" value="RNA_pol_sigma70_r4_t2"/>
</dbReference>
<dbReference type="AlphaFoldDB" id="A0A0G0YT90"/>
<dbReference type="CDD" id="cd06171">
    <property type="entry name" value="Sigma70_r4"/>
    <property type="match status" value="1"/>
</dbReference>
<evidence type="ECO:0000313" key="9">
    <source>
        <dbReference type="Proteomes" id="UP000034516"/>
    </source>
</evidence>
<dbReference type="InterPro" id="IPR014284">
    <property type="entry name" value="RNA_pol_sigma-70_dom"/>
</dbReference>
<gene>
    <name evidence="8" type="ORF">UV02_C0053G0002</name>
</gene>
<dbReference type="SUPFAM" id="SSF88659">
    <property type="entry name" value="Sigma3 and sigma4 domains of RNA polymerase sigma factors"/>
    <property type="match status" value="1"/>
</dbReference>
<keyword evidence="4" id="KW-0238">DNA-binding</keyword>
<organism evidence="8 9">
    <name type="scientific">Candidatus Kuenenbacteria bacterium GW2011_GWA2_42_15</name>
    <dbReference type="NCBI Taxonomy" id="1618677"/>
    <lineage>
        <taxon>Bacteria</taxon>
        <taxon>Candidatus Kueneniibacteriota</taxon>
    </lineage>
</organism>
<reference evidence="8 9" key="1">
    <citation type="journal article" date="2015" name="Nature">
        <title>rRNA introns, odd ribosomes, and small enigmatic genomes across a large radiation of phyla.</title>
        <authorList>
            <person name="Brown C.T."/>
            <person name="Hug L.A."/>
            <person name="Thomas B.C."/>
            <person name="Sharon I."/>
            <person name="Castelle C.J."/>
            <person name="Singh A."/>
            <person name="Wilkins M.J."/>
            <person name="Williams K.H."/>
            <person name="Banfield J.F."/>
        </authorList>
    </citation>
    <scope>NUCLEOTIDE SEQUENCE [LARGE SCALE GENOMIC DNA]</scope>
</reference>
<evidence type="ECO:0000259" key="6">
    <source>
        <dbReference type="Pfam" id="PF04542"/>
    </source>
</evidence>
<dbReference type="Proteomes" id="UP000034516">
    <property type="component" value="Unassembled WGS sequence"/>
</dbReference>
<dbReference type="PANTHER" id="PTHR43133">
    <property type="entry name" value="RNA POLYMERASE ECF-TYPE SIGMA FACTO"/>
    <property type="match status" value="1"/>
</dbReference>
<evidence type="ECO:0000256" key="1">
    <source>
        <dbReference type="ARBA" id="ARBA00010641"/>
    </source>
</evidence>
<keyword evidence="5" id="KW-0804">Transcription</keyword>
<evidence type="ECO:0000256" key="4">
    <source>
        <dbReference type="ARBA" id="ARBA00023125"/>
    </source>
</evidence>
<dbReference type="InterPro" id="IPR013324">
    <property type="entry name" value="RNA_pol_sigma_r3/r4-like"/>
</dbReference>
<proteinExistence type="inferred from homology"/>
<evidence type="ECO:0000313" key="8">
    <source>
        <dbReference type="EMBL" id="KKS39852.1"/>
    </source>
</evidence>
<dbReference type="NCBIfam" id="TIGR02937">
    <property type="entry name" value="sigma70-ECF"/>
    <property type="match status" value="1"/>
</dbReference>
<dbReference type="Gene3D" id="1.10.10.10">
    <property type="entry name" value="Winged helix-like DNA-binding domain superfamily/Winged helix DNA-binding domain"/>
    <property type="match status" value="1"/>
</dbReference>
<dbReference type="InterPro" id="IPR013325">
    <property type="entry name" value="RNA_pol_sigma_r2"/>
</dbReference>
<dbReference type="GO" id="GO:0003677">
    <property type="term" value="F:DNA binding"/>
    <property type="evidence" value="ECO:0007669"/>
    <property type="project" value="UniProtKB-KW"/>
</dbReference>
<name>A0A0G0YT90_9BACT</name>
<feature type="domain" description="RNA polymerase sigma factor 70 region 4 type 2" evidence="7">
    <location>
        <begin position="131"/>
        <end position="183"/>
    </location>
</feature>
<dbReference type="GO" id="GO:0006352">
    <property type="term" value="P:DNA-templated transcription initiation"/>
    <property type="evidence" value="ECO:0007669"/>
    <property type="project" value="InterPro"/>
</dbReference>
<dbReference type="Pfam" id="PF08281">
    <property type="entry name" value="Sigma70_r4_2"/>
    <property type="match status" value="1"/>
</dbReference>
<dbReference type="Pfam" id="PF04542">
    <property type="entry name" value="Sigma70_r2"/>
    <property type="match status" value="1"/>
</dbReference>
<feature type="domain" description="RNA polymerase sigma-70 region 2" evidence="6">
    <location>
        <begin position="33"/>
        <end position="95"/>
    </location>
</feature>
<keyword evidence="2" id="KW-0805">Transcription regulation</keyword>
<evidence type="ECO:0008006" key="10">
    <source>
        <dbReference type="Google" id="ProtNLM"/>
    </source>
</evidence>
<accession>A0A0G0YT90</accession>
<dbReference type="InterPro" id="IPR039425">
    <property type="entry name" value="RNA_pol_sigma-70-like"/>
</dbReference>
<dbReference type="InterPro" id="IPR007627">
    <property type="entry name" value="RNA_pol_sigma70_r2"/>
</dbReference>